<dbReference type="PROSITE" id="PS01031">
    <property type="entry name" value="SHSP"/>
    <property type="match status" value="1"/>
</dbReference>
<evidence type="ECO:0000256" key="2">
    <source>
        <dbReference type="PROSITE-ProRule" id="PRU00285"/>
    </source>
</evidence>
<evidence type="ECO:0000259" key="5">
    <source>
        <dbReference type="PROSITE" id="PS01031"/>
    </source>
</evidence>
<dbReference type="InParanoid" id="A0A3N4KDQ0"/>
<dbReference type="STRING" id="1392247.A0A3N4KDQ0"/>
<dbReference type="FunCoup" id="A0A3N4KDQ0">
    <property type="interactions" value="1007"/>
</dbReference>
<organism evidence="6 7">
    <name type="scientific">Morchella conica CCBAS932</name>
    <dbReference type="NCBI Taxonomy" id="1392247"/>
    <lineage>
        <taxon>Eukaryota</taxon>
        <taxon>Fungi</taxon>
        <taxon>Dikarya</taxon>
        <taxon>Ascomycota</taxon>
        <taxon>Pezizomycotina</taxon>
        <taxon>Pezizomycetes</taxon>
        <taxon>Pezizales</taxon>
        <taxon>Morchellaceae</taxon>
        <taxon>Morchella</taxon>
    </lineage>
</organism>
<comment type="similarity">
    <text evidence="2 3">Belongs to the small heat shock protein (HSP20) family.</text>
</comment>
<keyword evidence="1" id="KW-0346">Stress response</keyword>
<feature type="domain" description="SHSP" evidence="5">
    <location>
        <begin position="20"/>
        <end position="156"/>
    </location>
</feature>
<evidence type="ECO:0000313" key="6">
    <source>
        <dbReference type="EMBL" id="RPB08656.1"/>
    </source>
</evidence>
<dbReference type="PANTHER" id="PTHR11527">
    <property type="entry name" value="HEAT-SHOCK PROTEIN 20 FAMILY MEMBER"/>
    <property type="match status" value="1"/>
</dbReference>
<gene>
    <name evidence="6" type="ORF">P167DRAFT_493813</name>
</gene>
<accession>A0A3N4KDQ0</accession>
<dbReference type="CDD" id="cd06464">
    <property type="entry name" value="ACD_sHsps-like"/>
    <property type="match status" value="1"/>
</dbReference>
<protein>
    <submittedName>
        <fullName evidence="6">HSP20-like chaperone</fullName>
    </submittedName>
</protein>
<evidence type="ECO:0000256" key="3">
    <source>
        <dbReference type="RuleBase" id="RU003616"/>
    </source>
</evidence>
<dbReference type="InterPro" id="IPR031107">
    <property type="entry name" value="Small_HSP"/>
</dbReference>
<sequence>MPHYTTTPDFPTLFFHNLEPQRHTFSPKFDVYETTSSYTLEGDLPGLKKQNLSIEFTDPVTLVIKGHISKKSSITTSETPKSETPKGGSRTSSPKRKEKEFKTRQWVSERTVGAFQRSFTFPAGIEQEGVTAALEHGVLRIVVPKMAPVSRRIEIS</sequence>
<dbReference type="InterPro" id="IPR002068">
    <property type="entry name" value="A-crystallin/Hsp20_dom"/>
</dbReference>
<dbReference type="Proteomes" id="UP000277580">
    <property type="component" value="Unassembled WGS sequence"/>
</dbReference>
<dbReference type="SUPFAM" id="SSF49764">
    <property type="entry name" value="HSP20-like chaperones"/>
    <property type="match status" value="1"/>
</dbReference>
<dbReference type="OrthoDB" id="1431247at2759"/>
<dbReference type="Pfam" id="PF00011">
    <property type="entry name" value="HSP20"/>
    <property type="match status" value="1"/>
</dbReference>
<proteinExistence type="inferred from homology"/>
<dbReference type="EMBL" id="ML119160">
    <property type="protein sequence ID" value="RPB08656.1"/>
    <property type="molecule type" value="Genomic_DNA"/>
</dbReference>
<evidence type="ECO:0000313" key="7">
    <source>
        <dbReference type="Proteomes" id="UP000277580"/>
    </source>
</evidence>
<evidence type="ECO:0000256" key="1">
    <source>
        <dbReference type="ARBA" id="ARBA00023016"/>
    </source>
</evidence>
<evidence type="ECO:0000256" key="4">
    <source>
        <dbReference type="SAM" id="MobiDB-lite"/>
    </source>
</evidence>
<reference evidence="6 7" key="1">
    <citation type="journal article" date="2018" name="Nat. Ecol. Evol.">
        <title>Pezizomycetes genomes reveal the molecular basis of ectomycorrhizal truffle lifestyle.</title>
        <authorList>
            <person name="Murat C."/>
            <person name="Payen T."/>
            <person name="Noel B."/>
            <person name="Kuo A."/>
            <person name="Morin E."/>
            <person name="Chen J."/>
            <person name="Kohler A."/>
            <person name="Krizsan K."/>
            <person name="Balestrini R."/>
            <person name="Da Silva C."/>
            <person name="Montanini B."/>
            <person name="Hainaut M."/>
            <person name="Levati E."/>
            <person name="Barry K.W."/>
            <person name="Belfiori B."/>
            <person name="Cichocki N."/>
            <person name="Clum A."/>
            <person name="Dockter R.B."/>
            <person name="Fauchery L."/>
            <person name="Guy J."/>
            <person name="Iotti M."/>
            <person name="Le Tacon F."/>
            <person name="Lindquist E.A."/>
            <person name="Lipzen A."/>
            <person name="Malagnac F."/>
            <person name="Mello A."/>
            <person name="Molinier V."/>
            <person name="Miyauchi S."/>
            <person name="Poulain J."/>
            <person name="Riccioni C."/>
            <person name="Rubini A."/>
            <person name="Sitrit Y."/>
            <person name="Splivallo R."/>
            <person name="Traeger S."/>
            <person name="Wang M."/>
            <person name="Zifcakova L."/>
            <person name="Wipf D."/>
            <person name="Zambonelli A."/>
            <person name="Paolocci F."/>
            <person name="Nowrousian M."/>
            <person name="Ottonello S."/>
            <person name="Baldrian P."/>
            <person name="Spatafora J.W."/>
            <person name="Henrissat B."/>
            <person name="Nagy L.G."/>
            <person name="Aury J.M."/>
            <person name="Wincker P."/>
            <person name="Grigoriev I.V."/>
            <person name="Bonfante P."/>
            <person name="Martin F.M."/>
        </authorList>
    </citation>
    <scope>NUCLEOTIDE SEQUENCE [LARGE SCALE GENOMIC DNA]</scope>
    <source>
        <strain evidence="6 7">CCBAS932</strain>
    </source>
</reference>
<dbReference type="AlphaFoldDB" id="A0A3N4KDQ0"/>
<keyword evidence="7" id="KW-1185">Reference proteome</keyword>
<dbReference type="Gene3D" id="2.60.40.790">
    <property type="match status" value="1"/>
</dbReference>
<feature type="region of interest" description="Disordered" evidence="4">
    <location>
        <begin position="71"/>
        <end position="103"/>
    </location>
</feature>
<name>A0A3N4KDQ0_9PEZI</name>
<dbReference type="InterPro" id="IPR008978">
    <property type="entry name" value="HSP20-like_chaperone"/>
</dbReference>